<protein>
    <submittedName>
        <fullName evidence="1">Omp28-related outer membrane protein</fullName>
    </submittedName>
</protein>
<dbReference type="SUPFAM" id="SSF52833">
    <property type="entry name" value="Thioredoxin-like"/>
    <property type="match status" value="1"/>
</dbReference>
<name>A0ABX0ID18_9FLAO</name>
<dbReference type="Gene3D" id="3.40.30.10">
    <property type="entry name" value="Glutaredoxin"/>
    <property type="match status" value="1"/>
</dbReference>
<dbReference type="InterPro" id="IPR013783">
    <property type="entry name" value="Ig-like_fold"/>
</dbReference>
<dbReference type="InterPro" id="IPR036249">
    <property type="entry name" value="Thioredoxin-like_sf"/>
</dbReference>
<dbReference type="Gene3D" id="2.60.40.10">
    <property type="entry name" value="Immunoglobulins"/>
    <property type="match status" value="1"/>
</dbReference>
<dbReference type="RefSeq" id="WP_166236543.1">
    <property type="nucleotide sequence ID" value="NZ_JAAJBV010000004.1"/>
</dbReference>
<dbReference type="Proteomes" id="UP000761423">
    <property type="component" value="Unassembled WGS sequence"/>
</dbReference>
<dbReference type="Pfam" id="PF11551">
    <property type="entry name" value="Omp28"/>
    <property type="match status" value="1"/>
</dbReference>
<sequence length="429" mass="46005">MKKILLVIAFLSTSIYTSCSSDENGGSSTTVTISSDYASRYVNELITFTATDGDGNNVTSEAVFYVNNTAIIGNTYTSSVIGSFAVKATFNGVTSSNLNVSFSASPAPLTSITISSNKTSADIGETINFNTIGNNGYNLTANSLFFVNGTQLAQNTYVPTASGVISVYSTHTTQGGTTLTSQTIQITVNNSINFNKRVLIEDFTGTWCGYCPRVAYAIEQVNTQTTDATVVAIHRTSGTGFDPYNFSGASTLESQVGLTGYPTAVLNRITKWSYPEPSYVSQAVNLTTGTNPKIGLAMVTSTSGNTSDIEVKVKFGKDFTNLKLVVYALEDNLIYNQTNYTTYYGGTSTISNFEHDHVLRAVLSSSILGEVVTGSTNFNDEFSKTFSYTIPSNVNANNVRFVAFIIDSSNKALNSREAGPNVNQSFEIQ</sequence>
<dbReference type="EMBL" id="JAAJBV010000004">
    <property type="protein sequence ID" value="NHM04502.1"/>
    <property type="molecule type" value="Genomic_DNA"/>
</dbReference>
<reference evidence="1 2" key="1">
    <citation type="submission" date="2020-02" db="EMBL/GenBank/DDBJ databases">
        <authorList>
            <person name="Chen W.-M."/>
        </authorList>
    </citation>
    <scope>NUCLEOTIDE SEQUENCE [LARGE SCALE GENOMIC DNA]</scope>
    <source>
        <strain evidence="1 2">TWA-26</strain>
    </source>
</reference>
<gene>
    <name evidence="1" type="ORF">G4L40_07255</name>
</gene>
<organism evidence="1 2">
    <name type="scientific">Flavobacterium celericrescens</name>
    <dbReference type="NCBI Taxonomy" id="2709780"/>
    <lineage>
        <taxon>Bacteria</taxon>
        <taxon>Pseudomonadati</taxon>
        <taxon>Bacteroidota</taxon>
        <taxon>Flavobacteriia</taxon>
        <taxon>Flavobacteriales</taxon>
        <taxon>Flavobacteriaceae</taxon>
        <taxon>Flavobacterium</taxon>
    </lineage>
</organism>
<evidence type="ECO:0000313" key="2">
    <source>
        <dbReference type="Proteomes" id="UP000761423"/>
    </source>
</evidence>
<accession>A0ABX0ID18</accession>
<proteinExistence type="predicted"/>
<evidence type="ECO:0000313" key="1">
    <source>
        <dbReference type="EMBL" id="NHM04502.1"/>
    </source>
</evidence>
<keyword evidence="2" id="KW-1185">Reference proteome</keyword>
<dbReference type="InterPro" id="IPR021615">
    <property type="entry name" value="Omp28"/>
</dbReference>
<comment type="caution">
    <text evidence="1">The sequence shown here is derived from an EMBL/GenBank/DDBJ whole genome shotgun (WGS) entry which is preliminary data.</text>
</comment>